<reference evidence="2" key="2">
    <citation type="submission" date="2025-08" db="UniProtKB">
        <authorList>
            <consortium name="Ensembl"/>
        </authorList>
    </citation>
    <scope>IDENTIFICATION</scope>
</reference>
<dbReference type="InterPro" id="IPR050111">
    <property type="entry name" value="C-type_lectin/snaclec_domain"/>
</dbReference>
<keyword evidence="3" id="KW-1185">Reference proteome</keyword>
<evidence type="ECO:0000313" key="2">
    <source>
        <dbReference type="Ensembl" id="ENSCPVP00000007709.2"/>
    </source>
</evidence>
<dbReference type="Proteomes" id="UP000694382">
    <property type="component" value="Chromosome 1"/>
</dbReference>
<dbReference type="PROSITE" id="PS50041">
    <property type="entry name" value="C_TYPE_LECTIN_2"/>
    <property type="match status" value="1"/>
</dbReference>
<dbReference type="GO" id="GO:0030246">
    <property type="term" value="F:carbohydrate binding"/>
    <property type="evidence" value="ECO:0007669"/>
    <property type="project" value="UniProtKB-KW"/>
</dbReference>
<dbReference type="InterPro" id="IPR016186">
    <property type="entry name" value="C-type_lectin-like/link_sf"/>
</dbReference>
<dbReference type="Pfam" id="PF00059">
    <property type="entry name" value="Lectin_C"/>
    <property type="match status" value="1"/>
</dbReference>
<reference evidence="2" key="3">
    <citation type="submission" date="2025-09" db="UniProtKB">
        <authorList>
            <consortium name="Ensembl"/>
        </authorList>
    </citation>
    <scope>IDENTIFICATION</scope>
</reference>
<dbReference type="AlphaFoldDB" id="A0A8C3MSM8"/>
<evidence type="ECO:0000313" key="3">
    <source>
        <dbReference type="Proteomes" id="UP000694382"/>
    </source>
</evidence>
<dbReference type="InterPro" id="IPR033989">
    <property type="entry name" value="CD209-like_CTLD"/>
</dbReference>
<organism evidence="2 3">
    <name type="scientific">Geospiza parvula</name>
    <name type="common">Small tree-finch</name>
    <name type="synonym">Camarhynchus parvulus</name>
    <dbReference type="NCBI Taxonomy" id="87175"/>
    <lineage>
        <taxon>Eukaryota</taxon>
        <taxon>Metazoa</taxon>
        <taxon>Chordata</taxon>
        <taxon>Craniata</taxon>
        <taxon>Vertebrata</taxon>
        <taxon>Euteleostomi</taxon>
        <taxon>Archelosauria</taxon>
        <taxon>Archosauria</taxon>
        <taxon>Dinosauria</taxon>
        <taxon>Saurischia</taxon>
        <taxon>Theropoda</taxon>
        <taxon>Coelurosauria</taxon>
        <taxon>Aves</taxon>
        <taxon>Neognathae</taxon>
        <taxon>Neoaves</taxon>
        <taxon>Telluraves</taxon>
        <taxon>Australaves</taxon>
        <taxon>Passeriformes</taxon>
        <taxon>Thraupidae</taxon>
        <taxon>Camarhynchus</taxon>
    </lineage>
</organism>
<accession>A0A8C3MSM8</accession>
<dbReference type="Ensembl" id="ENSCPVT00000008001.2">
    <property type="protein sequence ID" value="ENSCPVP00000007709.2"/>
    <property type="gene ID" value="ENSCPVG00000005637.2"/>
</dbReference>
<dbReference type="PANTHER" id="PTHR22803">
    <property type="entry name" value="MANNOSE, PHOSPHOLIPASE, LECTIN RECEPTOR RELATED"/>
    <property type="match status" value="1"/>
</dbReference>
<reference evidence="2" key="1">
    <citation type="submission" date="2020-02" db="EMBL/GenBank/DDBJ databases">
        <authorList>
            <person name="Enbody D E."/>
            <person name="Pettersson E M."/>
        </authorList>
    </citation>
    <scope>NUCLEOTIDE SEQUENCE [LARGE SCALE GENOMIC DNA]</scope>
</reference>
<dbReference type="Gene3D" id="3.10.100.10">
    <property type="entry name" value="Mannose-Binding Protein A, subunit A"/>
    <property type="match status" value="1"/>
</dbReference>
<dbReference type="SMART" id="SM00034">
    <property type="entry name" value="CLECT"/>
    <property type="match status" value="1"/>
</dbReference>
<proteinExistence type="predicted"/>
<name>A0A8C3MSM8_GEOPR</name>
<evidence type="ECO:0000256" key="1">
    <source>
        <dbReference type="ARBA" id="ARBA00022734"/>
    </source>
</evidence>
<dbReference type="SUPFAM" id="SSF56436">
    <property type="entry name" value="C-type lectin-like"/>
    <property type="match status" value="1"/>
</dbReference>
<protein>
    <submittedName>
        <fullName evidence="2">Uncharacterized protein</fullName>
    </submittedName>
</protein>
<dbReference type="InterPro" id="IPR001304">
    <property type="entry name" value="C-type_lectin-like"/>
</dbReference>
<dbReference type="CDD" id="cd03590">
    <property type="entry name" value="CLECT_DC-SIGN_like"/>
    <property type="match status" value="1"/>
</dbReference>
<dbReference type="InterPro" id="IPR016187">
    <property type="entry name" value="CTDL_fold"/>
</dbReference>
<keyword evidence="1" id="KW-0430">Lectin</keyword>
<sequence>MNGQGRVSPGSAAPAEERSCSWLNIWVFLIFALAIKAAFVIICLVALLDGSSGHFKILLRNSTEWCCVPSSSAEKCDHEGQHFLFKSRIFFLPIVDGWMCCPKGWRRFQGSCYFLSTDTMSWAESAQNCTGMGSQLVVITSRAEQAFLFNLTKEKATSTYETKYYIGLAAYKNGKWQWVDQTPYESTATFWKPGEPNLLFAEKCAAIHVKGNTDPNTYSNWNNVLCITSCYRICEQAVQLL</sequence>
<accession>A0A8U8BZ45</accession>